<dbReference type="EMBL" id="UZAM01016454">
    <property type="protein sequence ID" value="VDP43307.1"/>
    <property type="molecule type" value="Genomic_DNA"/>
</dbReference>
<reference evidence="2 3" key="2">
    <citation type="submission" date="2018-11" db="EMBL/GenBank/DDBJ databases">
        <authorList>
            <consortium name="Pathogen Informatics"/>
        </authorList>
    </citation>
    <scope>NUCLEOTIDE SEQUENCE [LARGE SCALE GENOMIC DNA]</scope>
</reference>
<feature type="region of interest" description="Disordered" evidence="1">
    <location>
        <begin position="46"/>
        <end position="73"/>
    </location>
</feature>
<evidence type="ECO:0000256" key="1">
    <source>
        <dbReference type="SAM" id="MobiDB-lite"/>
    </source>
</evidence>
<evidence type="ECO:0000313" key="2">
    <source>
        <dbReference type="EMBL" id="VDP43307.1"/>
    </source>
</evidence>
<gene>
    <name evidence="2" type="ORF">SBAD_LOCUS11829</name>
</gene>
<dbReference type="WBParaSite" id="SBAD_0001222301-mRNA-1">
    <property type="protein sequence ID" value="SBAD_0001222301-mRNA-1"/>
    <property type="gene ID" value="SBAD_0001222301"/>
</dbReference>
<evidence type="ECO:0000313" key="3">
    <source>
        <dbReference type="Proteomes" id="UP000270296"/>
    </source>
</evidence>
<sequence>MTNTFELILQCTATKELLRDCSNRKNGLQKIDAEICAVKVSVNIRSGGTEEPNDEVERPGRLEPSPSDLSSTTHSLTISFSQIIHRKRNVFGGGVRDDELHNDDDKGVGTSTRLADRLAMHSSLSISFAIGGFLVTLLASRQACTKPISPVALSDSLTANDLEKVGYMLQQLRDVAERKFFGPESIDLNANPQLMVRMTIFMFFAKCIQQAARVSLHYPHRG</sequence>
<name>A0A183J7I1_9BILA</name>
<reference evidence="4" key="1">
    <citation type="submission" date="2016-06" db="UniProtKB">
        <authorList>
            <consortium name="WormBaseParasite"/>
        </authorList>
    </citation>
    <scope>IDENTIFICATION</scope>
</reference>
<dbReference type="Proteomes" id="UP000270296">
    <property type="component" value="Unassembled WGS sequence"/>
</dbReference>
<accession>A0A183J7I1</accession>
<keyword evidence="3" id="KW-1185">Reference proteome</keyword>
<protein>
    <submittedName>
        <fullName evidence="2 4">Uncharacterized protein</fullName>
    </submittedName>
</protein>
<evidence type="ECO:0000313" key="4">
    <source>
        <dbReference type="WBParaSite" id="SBAD_0001222301-mRNA-1"/>
    </source>
</evidence>
<organism evidence="4">
    <name type="scientific">Soboliphyme baturini</name>
    <dbReference type="NCBI Taxonomy" id="241478"/>
    <lineage>
        <taxon>Eukaryota</taxon>
        <taxon>Metazoa</taxon>
        <taxon>Ecdysozoa</taxon>
        <taxon>Nematoda</taxon>
        <taxon>Enoplea</taxon>
        <taxon>Dorylaimia</taxon>
        <taxon>Dioctophymatida</taxon>
        <taxon>Dioctophymatoidea</taxon>
        <taxon>Soboliphymatidae</taxon>
        <taxon>Soboliphyme</taxon>
    </lineage>
</organism>
<proteinExistence type="predicted"/>
<dbReference type="AlphaFoldDB" id="A0A183J7I1"/>